<dbReference type="PIRSF" id="PIRSF006755">
    <property type="entry name" value="DTB_synth"/>
    <property type="match status" value="1"/>
</dbReference>
<organism evidence="3 4">
    <name type="scientific">Desulfobotulus mexicanus</name>
    <dbReference type="NCBI Taxonomy" id="2586642"/>
    <lineage>
        <taxon>Bacteria</taxon>
        <taxon>Pseudomonadati</taxon>
        <taxon>Thermodesulfobacteriota</taxon>
        <taxon>Desulfobacteria</taxon>
        <taxon>Desulfobacterales</taxon>
        <taxon>Desulfobacteraceae</taxon>
        <taxon>Desulfobotulus</taxon>
    </lineage>
</organism>
<gene>
    <name evidence="2 3" type="primary">bioD</name>
    <name evidence="3" type="ORF">FIM25_08600</name>
</gene>
<evidence type="ECO:0000313" key="3">
    <source>
        <dbReference type="EMBL" id="TYT74650.1"/>
    </source>
</evidence>
<dbReference type="OrthoDB" id="9802097at2"/>
<dbReference type="SUPFAM" id="SSF52540">
    <property type="entry name" value="P-loop containing nucleoside triphosphate hydrolases"/>
    <property type="match status" value="1"/>
</dbReference>
<dbReference type="Pfam" id="PF13500">
    <property type="entry name" value="AAA_26"/>
    <property type="match status" value="1"/>
</dbReference>
<evidence type="ECO:0000313" key="4">
    <source>
        <dbReference type="Proteomes" id="UP000321899"/>
    </source>
</evidence>
<keyword evidence="2" id="KW-0460">Magnesium</keyword>
<dbReference type="Gene3D" id="3.40.50.300">
    <property type="entry name" value="P-loop containing nucleotide triphosphate hydrolases"/>
    <property type="match status" value="1"/>
</dbReference>
<feature type="binding site" evidence="2">
    <location>
        <position position="20"/>
    </location>
    <ligand>
        <name>Mg(2+)</name>
        <dbReference type="ChEBI" id="CHEBI:18420"/>
    </ligand>
</feature>
<dbReference type="PANTHER" id="PTHR43210:SF5">
    <property type="entry name" value="DETHIOBIOTIN SYNTHETASE"/>
    <property type="match status" value="1"/>
</dbReference>
<keyword evidence="1 2" id="KW-0093">Biotin biosynthesis</keyword>
<dbReference type="InterPro" id="IPR027417">
    <property type="entry name" value="P-loop_NTPase"/>
</dbReference>
<dbReference type="GO" id="GO:0000287">
    <property type="term" value="F:magnesium ion binding"/>
    <property type="evidence" value="ECO:0007669"/>
    <property type="project" value="UniProtKB-UniRule"/>
</dbReference>
<keyword evidence="2" id="KW-0547">Nucleotide-binding</keyword>
<dbReference type="RefSeq" id="WP_139448295.1">
    <property type="nucleotide sequence ID" value="NZ_VDMB01000009.1"/>
</dbReference>
<comment type="caution">
    <text evidence="2">Lacks conserved residue(s) required for the propagation of feature annotation.</text>
</comment>
<dbReference type="UniPathway" id="UPA00078">
    <property type="reaction ID" value="UER00161"/>
</dbReference>
<proteinExistence type="inferred from homology"/>
<comment type="function">
    <text evidence="2">Catalyzes a mechanistically unusual reaction, the ATP-dependent insertion of CO2 between the N7 and N8 nitrogen atoms of 7,8-diaminopelargonic acid (DAPA, also called 7,8-diammoniononanoate) to form a ureido ring.</text>
</comment>
<comment type="pathway">
    <text evidence="2">Cofactor biosynthesis; biotin biosynthesis; biotin from 7,8-diaminononanoate: step 1/2.</text>
</comment>
<keyword evidence="2" id="KW-0479">Metal-binding</keyword>
<dbReference type="EMBL" id="VDMB01000009">
    <property type="protein sequence ID" value="TYT74650.1"/>
    <property type="molecule type" value="Genomic_DNA"/>
</dbReference>
<comment type="caution">
    <text evidence="3">The sequence shown here is derived from an EMBL/GenBank/DDBJ whole genome shotgun (WGS) entry which is preliminary data.</text>
</comment>
<reference evidence="3 4" key="1">
    <citation type="submission" date="2019-06" db="EMBL/GenBank/DDBJ databases">
        <title>Desulfobotulus mexicanus sp. nov., a novel sulfate-reducing bacterium isolated from the sediment of an alkaline crater lake in Mexico.</title>
        <authorList>
            <person name="Hirschler-Rea A."/>
        </authorList>
    </citation>
    <scope>NUCLEOTIDE SEQUENCE [LARGE SCALE GENOMIC DNA]</scope>
    <source>
        <strain evidence="3 4">PAR22N</strain>
    </source>
</reference>
<evidence type="ECO:0000256" key="1">
    <source>
        <dbReference type="ARBA" id="ARBA00022756"/>
    </source>
</evidence>
<protein>
    <recommendedName>
        <fullName evidence="2">ATP-dependent dethiobiotin synthetase BioD</fullName>
        <ecNumber evidence="2">6.3.3.3</ecNumber>
    </recommendedName>
    <alternativeName>
        <fullName evidence="2">DTB synthetase</fullName>
        <shortName evidence="2">DTBS</shortName>
    </alternativeName>
    <alternativeName>
        <fullName evidence="2">Dethiobiotin synthase</fullName>
    </alternativeName>
</protein>
<keyword evidence="2 3" id="KW-0436">Ligase</keyword>
<dbReference type="GO" id="GO:0004141">
    <property type="term" value="F:dethiobiotin synthase activity"/>
    <property type="evidence" value="ECO:0007669"/>
    <property type="project" value="UniProtKB-UniRule"/>
</dbReference>
<dbReference type="AlphaFoldDB" id="A0A5Q4VEQ9"/>
<accession>A0A5Q4VEQ9</accession>
<keyword evidence="4" id="KW-1185">Reference proteome</keyword>
<keyword evidence="2" id="KW-0067">ATP-binding</keyword>
<dbReference type="GO" id="GO:0009102">
    <property type="term" value="P:biotin biosynthetic process"/>
    <property type="evidence" value="ECO:0007669"/>
    <property type="project" value="UniProtKB-UniRule"/>
</dbReference>
<keyword evidence="2" id="KW-0963">Cytoplasm</keyword>
<feature type="binding site" evidence="2">
    <location>
        <position position="49"/>
    </location>
    <ligand>
        <name>Mg(2+)</name>
        <dbReference type="ChEBI" id="CHEBI:18420"/>
    </ligand>
</feature>
<dbReference type="InterPro" id="IPR004472">
    <property type="entry name" value="DTB_synth_BioD"/>
</dbReference>
<evidence type="ECO:0000256" key="2">
    <source>
        <dbReference type="HAMAP-Rule" id="MF_00336"/>
    </source>
</evidence>
<dbReference type="EC" id="6.3.3.3" evidence="2"/>
<feature type="binding site" evidence="2">
    <location>
        <position position="104"/>
    </location>
    <ligand>
        <name>Mg(2+)</name>
        <dbReference type="ChEBI" id="CHEBI:18420"/>
    </ligand>
</feature>
<dbReference type="CDD" id="cd03109">
    <property type="entry name" value="DTBS"/>
    <property type="match status" value="1"/>
</dbReference>
<dbReference type="HAMAP" id="MF_00336">
    <property type="entry name" value="BioD"/>
    <property type="match status" value="1"/>
</dbReference>
<feature type="binding site" evidence="2">
    <location>
        <begin position="104"/>
        <end position="107"/>
    </location>
    <ligand>
        <name>ATP</name>
        <dbReference type="ChEBI" id="CHEBI:30616"/>
    </ligand>
</feature>
<comment type="subunit">
    <text evidence="2">Homodimer.</text>
</comment>
<feature type="binding site" evidence="2">
    <location>
        <position position="40"/>
    </location>
    <ligand>
        <name>substrate</name>
    </ligand>
</feature>
<name>A0A5Q4VEQ9_9BACT</name>
<dbReference type="Proteomes" id="UP000321899">
    <property type="component" value="Unassembled WGS sequence"/>
</dbReference>
<dbReference type="GO" id="GO:0005524">
    <property type="term" value="F:ATP binding"/>
    <property type="evidence" value="ECO:0007669"/>
    <property type="project" value="UniProtKB-UniRule"/>
</dbReference>
<dbReference type="NCBIfam" id="TIGR00347">
    <property type="entry name" value="bioD"/>
    <property type="match status" value="1"/>
</dbReference>
<feature type="binding site" evidence="2">
    <location>
        <begin position="16"/>
        <end position="21"/>
    </location>
    <ligand>
        <name>ATP</name>
        <dbReference type="ChEBI" id="CHEBI:30616"/>
    </ligand>
</feature>
<sequence>MANLPRRFFVSGTDTDIGKTFVSALCVAGLSAMYWKPVQTGFPPDRDRDTVQRLTGLDDGHFFPESFCFKEPVSPHRAAEKEGCVIRLSDFMLPDSGDRYLVVEGAGGLLVPLADNLYMTDLIRHLDLPVLLVCRTGLGTLNHTFLSVEALKNRGIPIAGIVANGPLHMDNLEDLTRMTGVPLIAHVPFCDDIQRQDLKALFESCFSSFSDRKRVGVCPVRRSQT</sequence>
<comment type="cofactor">
    <cofactor evidence="2">
        <name>Mg(2+)</name>
        <dbReference type="ChEBI" id="CHEBI:18420"/>
    </cofactor>
</comment>
<feature type="active site" evidence="2">
    <location>
        <position position="36"/>
    </location>
</feature>
<comment type="similarity">
    <text evidence="2">Belongs to the dethiobiotin synthetase family.</text>
</comment>
<feature type="binding site" evidence="2">
    <location>
        <position position="49"/>
    </location>
    <ligand>
        <name>ATP</name>
        <dbReference type="ChEBI" id="CHEBI:30616"/>
    </ligand>
</feature>
<dbReference type="GO" id="GO:0005829">
    <property type="term" value="C:cytosol"/>
    <property type="evidence" value="ECO:0007669"/>
    <property type="project" value="TreeGrafter"/>
</dbReference>
<comment type="catalytic activity">
    <reaction evidence="2">
        <text>(7R,8S)-7,8-diammoniononanoate + CO2 + ATP = (4R,5S)-dethiobiotin + ADP + phosphate + 3 H(+)</text>
        <dbReference type="Rhea" id="RHEA:15805"/>
        <dbReference type="ChEBI" id="CHEBI:15378"/>
        <dbReference type="ChEBI" id="CHEBI:16526"/>
        <dbReference type="ChEBI" id="CHEBI:30616"/>
        <dbReference type="ChEBI" id="CHEBI:43474"/>
        <dbReference type="ChEBI" id="CHEBI:149469"/>
        <dbReference type="ChEBI" id="CHEBI:149473"/>
        <dbReference type="ChEBI" id="CHEBI:456216"/>
        <dbReference type="EC" id="6.3.3.3"/>
    </reaction>
</comment>
<comment type="subcellular location">
    <subcellularLocation>
        <location evidence="2">Cytoplasm</location>
    </subcellularLocation>
</comment>
<dbReference type="PANTHER" id="PTHR43210">
    <property type="entry name" value="DETHIOBIOTIN SYNTHETASE"/>
    <property type="match status" value="1"/>
</dbReference>